<dbReference type="InterPro" id="IPR033489">
    <property type="entry name" value="RBBP6"/>
</dbReference>
<reference evidence="2" key="1">
    <citation type="submission" date="2021-02" db="EMBL/GenBank/DDBJ databases">
        <authorList>
            <person name="Dougan E. K."/>
            <person name="Rhodes N."/>
            <person name="Thang M."/>
            <person name="Chan C."/>
        </authorList>
    </citation>
    <scope>NUCLEOTIDE SEQUENCE</scope>
</reference>
<dbReference type="PANTHER" id="PTHR15439">
    <property type="entry name" value="RETINOBLASTOMA-BINDING PROTEIN 6"/>
    <property type="match status" value="1"/>
</dbReference>
<feature type="region of interest" description="Disordered" evidence="1">
    <location>
        <begin position="353"/>
        <end position="480"/>
    </location>
</feature>
<dbReference type="GO" id="GO:0005634">
    <property type="term" value="C:nucleus"/>
    <property type="evidence" value="ECO:0007669"/>
    <property type="project" value="TreeGrafter"/>
</dbReference>
<evidence type="ECO:0000256" key="1">
    <source>
        <dbReference type="SAM" id="MobiDB-lite"/>
    </source>
</evidence>
<dbReference type="GO" id="GO:0061630">
    <property type="term" value="F:ubiquitin protein ligase activity"/>
    <property type="evidence" value="ECO:0007669"/>
    <property type="project" value="InterPro"/>
</dbReference>
<dbReference type="AlphaFoldDB" id="A0A813J7P2"/>
<protein>
    <submittedName>
        <fullName evidence="2">Uncharacterized protein</fullName>
    </submittedName>
</protein>
<comment type="caution">
    <text evidence="2">The sequence shown here is derived from an EMBL/GenBank/DDBJ whole genome shotgun (WGS) entry which is preliminary data.</text>
</comment>
<feature type="compositionally biased region" description="Low complexity" evidence="1">
    <location>
        <begin position="316"/>
        <end position="325"/>
    </location>
</feature>
<accession>A0A813J7P2</accession>
<feature type="compositionally biased region" description="Basic and acidic residues" evidence="1">
    <location>
        <begin position="447"/>
        <end position="457"/>
    </location>
</feature>
<dbReference type="Proteomes" id="UP000626109">
    <property type="component" value="Unassembled WGS sequence"/>
</dbReference>
<proteinExistence type="predicted"/>
<evidence type="ECO:0000313" key="3">
    <source>
        <dbReference type="Proteomes" id="UP000626109"/>
    </source>
</evidence>
<dbReference type="GO" id="GO:0016567">
    <property type="term" value="P:protein ubiquitination"/>
    <property type="evidence" value="ECO:0007669"/>
    <property type="project" value="InterPro"/>
</dbReference>
<feature type="region of interest" description="Disordered" evidence="1">
    <location>
        <begin position="296"/>
        <end position="325"/>
    </location>
</feature>
<sequence>MVEQKRPSLLAGRAPAFRQHGRLRLLEAKAQVSPEVLQAVAGGSCSRAYLVFKLQYRGFATPWASCNGTTTPPTIATTATTTATSTTATATTATTQTATATTTATATATTATTTTKTTAIPTATTATSATTLKENGFLWLAAEGGEVPWEWILPGAAPPRLEVIRAYVFVADEGLSVGQNVAAESLGGVEQGQAAVGGRAVGSFEVSLLHLQAGSATQTLTSSPFSPAVKGGDSKVCATGKLTLRVSWEVRDGFLQGSGALARRTMELFDEIDDLAGGAEMPAVAADAEMPIEGDEAEVPSRSQGADAYCCPPPQQQEQESSEVSRFLREQRYRGSLSSEAQRLVLLDRLGAWPANNNKNNNNNNNNDSNKNNNNTNNNDNNNINNNKNNNSKNNNSNNDNNNNNHNNNSSAGQLREEQRSRSAPSSPREVQWRPPAALHQAQQQRQEVHEHEEQHHHQQHHHHQQQQQQQRQQQQQQQQ</sequence>
<name>A0A813J7P2_POLGL</name>
<dbReference type="EMBL" id="CAJNNW010025083">
    <property type="protein sequence ID" value="CAE8675512.1"/>
    <property type="molecule type" value="Genomic_DNA"/>
</dbReference>
<organism evidence="2 3">
    <name type="scientific">Polarella glacialis</name>
    <name type="common">Dinoflagellate</name>
    <dbReference type="NCBI Taxonomy" id="89957"/>
    <lineage>
        <taxon>Eukaryota</taxon>
        <taxon>Sar</taxon>
        <taxon>Alveolata</taxon>
        <taxon>Dinophyceae</taxon>
        <taxon>Suessiales</taxon>
        <taxon>Suessiaceae</taxon>
        <taxon>Polarella</taxon>
    </lineage>
</organism>
<dbReference type="GO" id="GO:0006511">
    <property type="term" value="P:ubiquitin-dependent protein catabolic process"/>
    <property type="evidence" value="ECO:0007669"/>
    <property type="project" value="TreeGrafter"/>
</dbReference>
<evidence type="ECO:0000313" key="2">
    <source>
        <dbReference type="EMBL" id="CAE8675512.1"/>
    </source>
</evidence>
<dbReference type="GO" id="GO:0006397">
    <property type="term" value="P:mRNA processing"/>
    <property type="evidence" value="ECO:0007669"/>
    <property type="project" value="InterPro"/>
</dbReference>
<feature type="compositionally biased region" description="Low complexity" evidence="1">
    <location>
        <begin position="466"/>
        <end position="480"/>
    </location>
</feature>
<feature type="non-terminal residue" evidence="2">
    <location>
        <position position="480"/>
    </location>
</feature>
<gene>
    <name evidence="2" type="ORF">PGLA2088_LOCUS19422</name>
</gene>
<dbReference type="PANTHER" id="PTHR15439:SF0">
    <property type="entry name" value="CELL DIVISION CYCLE AND APOPTOSIS REGULATOR PROTEIN 1-RELATED"/>
    <property type="match status" value="1"/>
</dbReference>
<feature type="compositionally biased region" description="Low complexity" evidence="1">
    <location>
        <begin position="356"/>
        <end position="410"/>
    </location>
</feature>